<name>A0ABT8HW59_9BACL</name>
<evidence type="ECO:0000259" key="1">
    <source>
        <dbReference type="Pfam" id="PF12867"/>
    </source>
</evidence>
<dbReference type="InterPro" id="IPR024775">
    <property type="entry name" value="DinB-like"/>
</dbReference>
<reference evidence="2" key="1">
    <citation type="submission" date="2023-07" db="EMBL/GenBank/DDBJ databases">
        <title>Fictibacillus sp. isolated from freshwater pond.</title>
        <authorList>
            <person name="Kirdat K."/>
            <person name="Bhat A."/>
            <person name="Mourya A."/>
            <person name="Yadav A."/>
        </authorList>
    </citation>
    <scope>NUCLEOTIDE SEQUENCE</scope>
    <source>
        <strain evidence="2">NE201</strain>
    </source>
</reference>
<dbReference type="Pfam" id="PF12867">
    <property type="entry name" value="DinB_2"/>
    <property type="match status" value="1"/>
</dbReference>
<accession>A0ABT8HW59</accession>
<feature type="domain" description="DinB-like" evidence="1">
    <location>
        <begin position="8"/>
        <end position="142"/>
    </location>
</feature>
<dbReference type="EMBL" id="JAUHTR010000005">
    <property type="protein sequence ID" value="MDN4525011.1"/>
    <property type="molecule type" value="Genomic_DNA"/>
</dbReference>
<gene>
    <name evidence="2" type="ORF">QYB97_11015</name>
</gene>
<evidence type="ECO:0000313" key="3">
    <source>
        <dbReference type="Proteomes" id="UP001172721"/>
    </source>
</evidence>
<protein>
    <submittedName>
        <fullName evidence="2">DinB family protein</fullName>
    </submittedName>
</protein>
<keyword evidence="3" id="KW-1185">Reference proteome</keyword>
<organism evidence="2 3">
    <name type="scientific">Fictibacillus fluitans</name>
    <dbReference type="NCBI Taxonomy" id="3058422"/>
    <lineage>
        <taxon>Bacteria</taxon>
        <taxon>Bacillati</taxon>
        <taxon>Bacillota</taxon>
        <taxon>Bacilli</taxon>
        <taxon>Bacillales</taxon>
        <taxon>Fictibacillaceae</taxon>
        <taxon>Fictibacillus</taxon>
    </lineage>
</organism>
<evidence type="ECO:0000313" key="2">
    <source>
        <dbReference type="EMBL" id="MDN4525011.1"/>
    </source>
</evidence>
<sequence>MSQIIINQFSMARNWTIELAEDLTEEIANMQPEGFNNTIKWQLGHIIGAAEYFMRILPGNQAELPVLYQELFSPGTRPSEWKSEPPHLSEITIELKKQLERINKISPEQLKETLKEPVHHFNTVADSASFCVLHESVHVGQIQIMKQFFKV</sequence>
<dbReference type="RefSeq" id="WP_301166054.1">
    <property type="nucleotide sequence ID" value="NZ_JAUHTR010000005.1"/>
</dbReference>
<dbReference type="InterPro" id="IPR034660">
    <property type="entry name" value="DinB/YfiT-like"/>
</dbReference>
<proteinExistence type="predicted"/>
<dbReference type="Gene3D" id="1.20.120.450">
    <property type="entry name" value="dinb family like domain"/>
    <property type="match status" value="1"/>
</dbReference>
<dbReference type="SUPFAM" id="SSF109854">
    <property type="entry name" value="DinB/YfiT-like putative metalloenzymes"/>
    <property type="match status" value="1"/>
</dbReference>
<comment type="caution">
    <text evidence="2">The sequence shown here is derived from an EMBL/GenBank/DDBJ whole genome shotgun (WGS) entry which is preliminary data.</text>
</comment>
<dbReference type="Proteomes" id="UP001172721">
    <property type="component" value="Unassembled WGS sequence"/>
</dbReference>